<evidence type="ECO:0000256" key="1">
    <source>
        <dbReference type="ARBA" id="ARBA00001974"/>
    </source>
</evidence>
<proteinExistence type="inferred from homology"/>
<dbReference type="InterPro" id="IPR012951">
    <property type="entry name" value="BBE"/>
</dbReference>
<evidence type="ECO:0000256" key="3">
    <source>
        <dbReference type="ARBA" id="ARBA00022630"/>
    </source>
</evidence>
<evidence type="ECO:0000256" key="2">
    <source>
        <dbReference type="ARBA" id="ARBA00005466"/>
    </source>
</evidence>
<sequence length="506" mass="55315">MTTTRRAVLKGGAATLAAAGLGVMGLAGSAGAQATEWDRLRRRLGDRLVLPSDAGYAAAKQIQWTEFDGVNPAGVAYCTSPGDVQACLSFAQYNGIAAVPRSGGHSYGGYSTSTGLVIDVSRINGIQMKGDTTYMGPGAQLVDVVDTLSRNGAAVSAGLCPTVAMGGYLQGGGIGWQTRALGIGCDTVESAQVVLADGRVVTCSEKSYPDLFWALRGGGGGNFGIVTGYQRRHAMVPRMVNFTLYWAWDDVQRVMAAWQKWSRTVPDNLGSRWLFIHFDAAPGNVPYLITDGAFLGSPEDLAPHLEALISEVGRRPQKRDVNDLTFRDAMMTWFDCTTKTVAQCHRVGANPEAMLPRTGYTLERTRIFRKDAPAAGLEAMVEAFDADRKAGHIRFVQAFALGGVSARPSRTDTAYVHRDALFTVNWSTMVPPAGATQEDRAIARRWIDNAFTVTDRYSSHETYQNYIDPELTDWRRAYYAENYPRLVDVKRRYDRYGFFDFEQAIG</sequence>
<dbReference type="PROSITE" id="PS51387">
    <property type="entry name" value="FAD_PCMH"/>
    <property type="match status" value="1"/>
</dbReference>
<evidence type="ECO:0000259" key="7">
    <source>
        <dbReference type="PROSITE" id="PS51387"/>
    </source>
</evidence>
<reference evidence="8 9" key="1">
    <citation type="submission" date="2019-11" db="EMBL/GenBank/DDBJ databases">
        <authorList>
            <person name="Cao P."/>
        </authorList>
    </citation>
    <scope>NUCLEOTIDE SEQUENCE [LARGE SCALE GENOMIC DNA]</scope>
    <source>
        <strain evidence="8 9">NEAU-AAG5</strain>
    </source>
</reference>
<keyword evidence="4" id="KW-0274">FAD</keyword>
<dbReference type="InterPro" id="IPR016169">
    <property type="entry name" value="FAD-bd_PCMH_sub2"/>
</dbReference>
<comment type="similarity">
    <text evidence="2">Belongs to the oxygen-dependent FAD-linked oxidoreductase family.</text>
</comment>
<evidence type="ECO:0000256" key="4">
    <source>
        <dbReference type="ARBA" id="ARBA00022827"/>
    </source>
</evidence>
<dbReference type="Gene3D" id="3.30.465.10">
    <property type="match status" value="1"/>
</dbReference>
<comment type="cofactor">
    <cofactor evidence="1">
        <name>FAD</name>
        <dbReference type="ChEBI" id="CHEBI:57692"/>
    </cofactor>
</comment>
<dbReference type="Gene3D" id="3.30.43.10">
    <property type="entry name" value="Uridine Diphospho-n-acetylenolpyruvylglucosamine Reductase, domain 2"/>
    <property type="match status" value="1"/>
</dbReference>
<dbReference type="InterPro" id="IPR036318">
    <property type="entry name" value="FAD-bd_PCMH-like_sf"/>
</dbReference>
<dbReference type="InterPro" id="IPR050416">
    <property type="entry name" value="FAD-linked_Oxidoreductase"/>
</dbReference>
<gene>
    <name evidence="8" type="ORF">GNZ18_09135</name>
</gene>
<dbReference type="PANTHER" id="PTHR42973">
    <property type="entry name" value="BINDING OXIDOREDUCTASE, PUTATIVE (AFU_ORTHOLOGUE AFUA_1G17690)-RELATED"/>
    <property type="match status" value="1"/>
</dbReference>
<comment type="caution">
    <text evidence="8">The sequence shown here is derived from an EMBL/GenBank/DDBJ whole genome shotgun (WGS) entry which is preliminary data.</text>
</comment>
<dbReference type="InterPro" id="IPR016167">
    <property type="entry name" value="FAD-bd_PCMH_sub1"/>
</dbReference>
<dbReference type="Pfam" id="PF01565">
    <property type="entry name" value="FAD_binding_4"/>
    <property type="match status" value="1"/>
</dbReference>
<dbReference type="AlphaFoldDB" id="A0A7K1KX27"/>
<dbReference type="PANTHER" id="PTHR42973:SF39">
    <property type="entry name" value="FAD-BINDING PCMH-TYPE DOMAIN-CONTAINING PROTEIN"/>
    <property type="match status" value="1"/>
</dbReference>
<keyword evidence="6" id="KW-0732">Signal</keyword>
<dbReference type="InterPro" id="IPR006094">
    <property type="entry name" value="Oxid_FAD_bind_N"/>
</dbReference>
<dbReference type="RefSeq" id="WP_156215822.1">
    <property type="nucleotide sequence ID" value="NZ_WOFH01000003.1"/>
</dbReference>
<feature type="domain" description="FAD-binding PCMH-type" evidence="7">
    <location>
        <begin position="68"/>
        <end position="236"/>
    </location>
</feature>
<dbReference type="InterPro" id="IPR016166">
    <property type="entry name" value="FAD-bd_PCMH"/>
</dbReference>
<feature type="signal peptide" evidence="6">
    <location>
        <begin position="1"/>
        <end position="32"/>
    </location>
</feature>
<dbReference type="Gene3D" id="3.40.462.20">
    <property type="match status" value="1"/>
</dbReference>
<evidence type="ECO:0000313" key="9">
    <source>
        <dbReference type="Proteomes" id="UP000432015"/>
    </source>
</evidence>
<dbReference type="Pfam" id="PF08031">
    <property type="entry name" value="BBE"/>
    <property type="match status" value="1"/>
</dbReference>
<feature type="chain" id="PRO_5038570338" evidence="6">
    <location>
        <begin position="33"/>
        <end position="506"/>
    </location>
</feature>
<keyword evidence="5" id="KW-0560">Oxidoreductase</keyword>
<keyword evidence="3" id="KW-0285">Flavoprotein</keyword>
<evidence type="ECO:0000313" key="8">
    <source>
        <dbReference type="EMBL" id="MUN36758.1"/>
    </source>
</evidence>
<dbReference type="Proteomes" id="UP000432015">
    <property type="component" value="Unassembled WGS sequence"/>
</dbReference>
<evidence type="ECO:0000256" key="5">
    <source>
        <dbReference type="ARBA" id="ARBA00023002"/>
    </source>
</evidence>
<organism evidence="8 9">
    <name type="scientific">Actinomadura litoris</name>
    <dbReference type="NCBI Taxonomy" id="2678616"/>
    <lineage>
        <taxon>Bacteria</taxon>
        <taxon>Bacillati</taxon>
        <taxon>Actinomycetota</taxon>
        <taxon>Actinomycetes</taxon>
        <taxon>Streptosporangiales</taxon>
        <taxon>Thermomonosporaceae</taxon>
        <taxon>Actinomadura</taxon>
    </lineage>
</organism>
<dbReference type="PROSITE" id="PS51318">
    <property type="entry name" value="TAT"/>
    <property type="match status" value="1"/>
</dbReference>
<dbReference type="GO" id="GO:0071949">
    <property type="term" value="F:FAD binding"/>
    <property type="evidence" value="ECO:0007669"/>
    <property type="project" value="InterPro"/>
</dbReference>
<keyword evidence="9" id="KW-1185">Reference proteome</keyword>
<dbReference type="SUPFAM" id="SSF56176">
    <property type="entry name" value="FAD-binding/transporter-associated domain-like"/>
    <property type="match status" value="1"/>
</dbReference>
<accession>A0A7K1KX27</accession>
<evidence type="ECO:0000256" key="6">
    <source>
        <dbReference type="SAM" id="SignalP"/>
    </source>
</evidence>
<dbReference type="EMBL" id="WOFH01000003">
    <property type="protein sequence ID" value="MUN36758.1"/>
    <property type="molecule type" value="Genomic_DNA"/>
</dbReference>
<protein>
    <submittedName>
        <fullName evidence="8">FAD-binding protein</fullName>
    </submittedName>
</protein>
<dbReference type="InterPro" id="IPR006311">
    <property type="entry name" value="TAT_signal"/>
</dbReference>
<dbReference type="GO" id="GO:0016491">
    <property type="term" value="F:oxidoreductase activity"/>
    <property type="evidence" value="ECO:0007669"/>
    <property type="project" value="UniProtKB-KW"/>
</dbReference>
<name>A0A7K1KX27_9ACTN</name>